<comment type="similarity">
    <text evidence="3">Belongs to the RNase H family.</text>
</comment>
<dbReference type="CDD" id="cd09280">
    <property type="entry name" value="RNase_HI_eukaryote_like"/>
    <property type="match status" value="1"/>
</dbReference>
<dbReference type="GO" id="GO:0003676">
    <property type="term" value="F:nucleic acid binding"/>
    <property type="evidence" value="ECO:0007669"/>
    <property type="project" value="InterPro"/>
</dbReference>
<keyword evidence="13" id="KW-1185">Reference proteome</keyword>
<feature type="compositionally biased region" description="Polar residues" evidence="10">
    <location>
        <begin position="128"/>
        <end position="141"/>
    </location>
</feature>
<dbReference type="SUPFAM" id="SSF55658">
    <property type="entry name" value="L9 N-domain-like"/>
    <property type="match status" value="2"/>
</dbReference>
<gene>
    <name evidence="12" type="ORF">K505DRAFT_337664</name>
</gene>
<dbReference type="Gene3D" id="3.40.970.10">
    <property type="entry name" value="Ribonuclease H1, N-terminal domain"/>
    <property type="match status" value="2"/>
</dbReference>
<comment type="catalytic activity">
    <reaction evidence="1">
        <text>Endonucleolytic cleavage to 5'-phosphomonoester.</text>
        <dbReference type="EC" id="3.1.26.4"/>
    </reaction>
</comment>
<dbReference type="GO" id="GO:0004523">
    <property type="term" value="F:RNA-DNA hybrid ribonuclease activity"/>
    <property type="evidence" value="ECO:0007669"/>
    <property type="project" value="UniProtKB-EC"/>
</dbReference>
<evidence type="ECO:0000256" key="1">
    <source>
        <dbReference type="ARBA" id="ARBA00000077"/>
    </source>
</evidence>
<dbReference type="Gene3D" id="3.30.420.10">
    <property type="entry name" value="Ribonuclease H-like superfamily/Ribonuclease H"/>
    <property type="match status" value="1"/>
</dbReference>
<dbReference type="Proteomes" id="UP000799757">
    <property type="component" value="Unassembled WGS sequence"/>
</dbReference>
<organism evidence="12 13">
    <name type="scientific">Melanomma pulvis-pyrius CBS 109.77</name>
    <dbReference type="NCBI Taxonomy" id="1314802"/>
    <lineage>
        <taxon>Eukaryota</taxon>
        <taxon>Fungi</taxon>
        <taxon>Dikarya</taxon>
        <taxon>Ascomycota</taxon>
        <taxon>Pezizomycotina</taxon>
        <taxon>Dothideomycetes</taxon>
        <taxon>Pleosporomycetidae</taxon>
        <taxon>Pleosporales</taxon>
        <taxon>Melanommataceae</taxon>
        <taxon>Melanomma</taxon>
    </lineage>
</organism>
<dbReference type="InterPro" id="IPR050092">
    <property type="entry name" value="RNase_H"/>
</dbReference>
<dbReference type="EC" id="3.1.26.4" evidence="4"/>
<keyword evidence="6" id="KW-0479">Metal-binding</keyword>
<dbReference type="InterPro" id="IPR011320">
    <property type="entry name" value="RNase_H1_N"/>
</dbReference>
<dbReference type="PIRSF" id="PIRSF036852">
    <property type="entry name" value="Ribonuclease_H1_euk"/>
    <property type="match status" value="1"/>
</dbReference>
<accession>A0A6A6XC58</accession>
<reference evidence="12" key="1">
    <citation type="journal article" date="2020" name="Stud. Mycol.">
        <title>101 Dothideomycetes genomes: a test case for predicting lifestyles and emergence of pathogens.</title>
        <authorList>
            <person name="Haridas S."/>
            <person name="Albert R."/>
            <person name="Binder M."/>
            <person name="Bloem J."/>
            <person name="Labutti K."/>
            <person name="Salamov A."/>
            <person name="Andreopoulos B."/>
            <person name="Baker S."/>
            <person name="Barry K."/>
            <person name="Bills G."/>
            <person name="Bluhm B."/>
            <person name="Cannon C."/>
            <person name="Castanera R."/>
            <person name="Culley D."/>
            <person name="Daum C."/>
            <person name="Ezra D."/>
            <person name="Gonzalez J."/>
            <person name="Henrissat B."/>
            <person name="Kuo A."/>
            <person name="Liang C."/>
            <person name="Lipzen A."/>
            <person name="Lutzoni F."/>
            <person name="Magnuson J."/>
            <person name="Mondo S."/>
            <person name="Nolan M."/>
            <person name="Ohm R."/>
            <person name="Pangilinan J."/>
            <person name="Park H.-J."/>
            <person name="Ramirez L."/>
            <person name="Alfaro M."/>
            <person name="Sun H."/>
            <person name="Tritt A."/>
            <person name="Yoshinaga Y."/>
            <person name="Zwiers L.-H."/>
            <person name="Turgeon B."/>
            <person name="Goodwin S."/>
            <person name="Spatafora J."/>
            <person name="Crous P."/>
            <person name="Grigoriev I."/>
        </authorList>
    </citation>
    <scope>NUCLEOTIDE SEQUENCE</scope>
    <source>
        <strain evidence="12">CBS 109.77</strain>
    </source>
</reference>
<evidence type="ECO:0000256" key="9">
    <source>
        <dbReference type="ARBA" id="ARBA00022842"/>
    </source>
</evidence>
<evidence type="ECO:0000256" key="10">
    <source>
        <dbReference type="SAM" id="MobiDB-lite"/>
    </source>
</evidence>
<dbReference type="PROSITE" id="PS50879">
    <property type="entry name" value="RNASE_H_1"/>
    <property type="match status" value="1"/>
</dbReference>
<keyword evidence="8" id="KW-0378">Hydrolase</keyword>
<evidence type="ECO:0000256" key="3">
    <source>
        <dbReference type="ARBA" id="ARBA00005300"/>
    </source>
</evidence>
<dbReference type="OrthoDB" id="407198at2759"/>
<dbReference type="GO" id="GO:0043137">
    <property type="term" value="P:DNA replication, removal of RNA primer"/>
    <property type="evidence" value="ECO:0007669"/>
    <property type="project" value="TreeGrafter"/>
</dbReference>
<feature type="domain" description="RNase H type-1" evidence="11">
    <location>
        <begin position="215"/>
        <end position="365"/>
    </location>
</feature>
<dbReference type="InterPro" id="IPR002156">
    <property type="entry name" value="RNaseH_domain"/>
</dbReference>
<evidence type="ECO:0000256" key="6">
    <source>
        <dbReference type="ARBA" id="ARBA00022723"/>
    </source>
</evidence>
<evidence type="ECO:0000256" key="4">
    <source>
        <dbReference type="ARBA" id="ARBA00012180"/>
    </source>
</evidence>
<sequence>MADAQSLSTTSSGKRKRITYYAVKEGHIPDIYYSWSDVLKQITGYKDPKHESCSTLAEAEEFMRTGHSTKTKPYKQEFFYAVHTDRLDHVFPDWPSASAAMKGHKGIKQQKFKTSEEAWAHLRRLKSGTPSDASAPISTKSEASKGVSKKLKKNDGSAIEPTVFGGYFEPGTGPLPLGFEDGFDPTIRFNPINGRIEYKTELQRNVRKLQPTGEFSGPLKIWTDGSSRGNGKVGAVAGLGVWFGEHDPRNLSEPLLKGRQTNQRAELMAISRALDIAPIDKDVLIYSDSNYSIMCVTEWCKKWDGNKWKNSAGKDVENKDIIKPILERIKERELANATTKFTWLKGHSNNPGNVKADELATNASKRAQAGTYGV</sequence>
<evidence type="ECO:0000256" key="7">
    <source>
        <dbReference type="ARBA" id="ARBA00022759"/>
    </source>
</evidence>
<name>A0A6A6XC58_9PLEO</name>
<dbReference type="EMBL" id="MU001921">
    <property type="protein sequence ID" value="KAF2793603.1"/>
    <property type="molecule type" value="Genomic_DNA"/>
</dbReference>
<evidence type="ECO:0000256" key="5">
    <source>
        <dbReference type="ARBA" id="ARBA00022722"/>
    </source>
</evidence>
<protein>
    <recommendedName>
        <fullName evidence="4">ribonuclease H</fullName>
        <ecNumber evidence="4">3.1.26.4</ecNumber>
    </recommendedName>
</protein>
<evidence type="ECO:0000256" key="8">
    <source>
        <dbReference type="ARBA" id="ARBA00022801"/>
    </source>
</evidence>
<keyword evidence="7" id="KW-0255">Endonuclease</keyword>
<dbReference type="InterPro" id="IPR017067">
    <property type="entry name" value="RNase_H1_euk"/>
</dbReference>
<dbReference type="Pfam" id="PF01693">
    <property type="entry name" value="Cauli_VI"/>
    <property type="match status" value="2"/>
</dbReference>
<comment type="cofactor">
    <cofactor evidence="2">
        <name>Mg(2+)</name>
        <dbReference type="ChEBI" id="CHEBI:18420"/>
    </cofactor>
</comment>
<dbReference type="InterPro" id="IPR037056">
    <property type="entry name" value="RNase_H1_N_sf"/>
</dbReference>
<dbReference type="PANTHER" id="PTHR10642:SF26">
    <property type="entry name" value="RIBONUCLEASE H1"/>
    <property type="match status" value="1"/>
</dbReference>
<proteinExistence type="inferred from homology"/>
<keyword evidence="5" id="KW-0540">Nuclease</keyword>
<dbReference type="InterPro" id="IPR012337">
    <property type="entry name" value="RNaseH-like_sf"/>
</dbReference>
<evidence type="ECO:0000256" key="2">
    <source>
        <dbReference type="ARBA" id="ARBA00001946"/>
    </source>
</evidence>
<dbReference type="InterPro" id="IPR036397">
    <property type="entry name" value="RNaseH_sf"/>
</dbReference>
<dbReference type="InterPro" id="IPR009027">
    <property type="entry name" value="Ribosomal_bL9/RNase_H1_N"/>
</dbReference>
<keyword evidence="9" id="KW-0460">Magnesium</keyword>
<dbReference type="PANTHER" id="PTHR10642">
    <property type="entry name" value="RIBONUCLEASE H1"/>
    <property type="match status" value="1"/>
</dbReference>
<dbReference type="GO" id="GO:0000287">
    <property type="term" value="F:magnesium ion binding"/>
    <property type="evidence" value="ECO:0007669"/>
    <property type="project" value="InterPro"/>
</dbReference>
<dbReference type="AlphaFoldDB" id="A0A6A6XC58"/>
<evidence type="ECO:0000313" key="12">
    <source>
        <dbReference type="EMBL" id="KAF2793603.1"/>
    </source>
</evidence>
<evidence type="ECO:0000313" key="13">
    <source>
        <dbReference type="Proteomes" id="UP000799757"/>
    </source>
</evidence>
<dbReference type="SUPFAM" id="SSF53098">
    <property type="entry name" value="Ribonuclease H-like"/>
    <property type="match status" value="1"/>
</dbReference>
<dbReference type="FunFam" id="3.30.420.10:FF:000090">
    <property type="entry name" value="Ribonuclease H"/>
    <property type="match status" value="1"/>
</dbReference>
<dbReference type="Pfam" id="PF00075">
    <property type="entry name" value="RNase_H"/>
    <property type="match status" value="1"/>
</dbReference>
<evidence type="ECO:0000259" key="11">
    <source>
        <dbReference type="PROSITE" id="PS50879"/>
    </source>
</evidence>
<feature type="region of interest" description="Disordered" evidence="10">
    <location>
        <begin position="126"/>
        <end position="155"/>
    </location>
</feature>